<keyword evidence="4" id="KW-0804">Transcription</keyword>
<accession>A0A974NVH8</accession>
<sequence length="293" mass="32177">MQTIRDVAAMAGVSDKTVSRVVNGEPNVSAKTRERVEEAIAALEYIPNMGARLTRTNRSGVIGLITDVVSTTPNSVDIIRGIQDRISTEKQSLLIANTSGTREEEQRVWRTFQEHRIDGVLFATMYHRHITFDPPKPAMPTVLVNCTAEGRDDVPAVVPDDYQGGQAAAEFALDAGHRRIGFVTLNPLILAARLRGQAFEKTMQERGVTIRRDWIRSGYAGGVGEERICAFDVARDILSAPAADRPTVLLAGNDEIAMQCLFAAHALHLRVPDDVAIIGFDDFQKISAQVFPR</sequence>
<evidence type="ECO:0000256" key="2">
    <source>
        <dbReference type="ARBA" id="ARBA00023015"/>
    </source>
</evidence>
<keyword evidence="2" id="KW-0805">Transcription regulation</keyword>
<name>A0A974NVH8_9SPHN</name>
<dbReference type="Pfam" id="PF00356">
    <property type="entry name" value="LacI"/>
    <property type="match status" value="1"/>
</dbReference>
<dbReference type="Proteomes" id="UP000595894">
    <property type="component" value="Chromosome"/>
</dbReference>
<dbReference type="PANTHER" id="PTHR30146:SF148">
    <property type="entry name" value="HTH-TYPE TRANSCRIPTIONAL REPRESSOR PURR-RELATED"/>
    <property type="match status" value="1"/>
</dbReference>
<reference evidence="7" key="1">
    <citation type="submission" date="2020-09" db="EMBL/GenBank/DDBJ databases">
        <title>Sphingomonas sp., a new species isolated from pork steak.</title>
        <authorList>
            <person name="Heidler von Heilborn D."/>
        </authorList>
    </citation>
    <scope>NUCLEOTIDE SEQUENCE [LARGE SCALE GENOMIC DNA]</scope>
</reference>
<protein>
    <submittedName>
        <fullName evidence="6">LacI family DNA-binding transcriptional regulator</fullName>
    </submittedName>
</protein>
<gene>
    <name evidence="6" type="ORF">H5J25_02220</name>
</gene>
<organism evidence="6 7">
    <name type="scientific">Sphingomonas aliaeris</name>
    <dbReference type="NCBI Taxonomy" id="2759526"/>
    <lineage>
        <taxon>Bacteria</taxon>
        <taxon>Pseudomonadati</taxon>
        <taxon>Pseudomonadota</taxon>
        <taxon>Alphaproteobacteria</taxon>
        <taxon>Sphingomonadales</taxon>
        <taxon>Sphingomonadaceae</taxon>
        <taxon>Sphingomonas</taxon>
    </lineage>
</organism>
<dbReference type="InterPro" id="IPR001761">
    <property type="entry name" value="Peripla_BP/Lac1_sug-bd_dom"/>
</dbReference>
<dbReference type="Gene3D" id="3.40.50.2300">
    <property type="match status" value="2"/>
</dbReference>
<evidence type="ECO:0000256" key="1">
    <source>
        <dbReference type="ARBA" id="ARBA00022491"/>
    </source>
</evidence>
<dbReference type="PROSITE" id="PS50932">
    <property type="entry name" value="HTH_LACI_2"/>
    <property type="match status" value="1"/>
</dbReference>
<dbReference type="SUPFAM" id="SSF47413">
    <property type="entry name" value="lambda repressor-like DNA-binding domains"/>
    <property type="match status" value="1"/>
</dbReference>
<dbReference type="SMART" id="SM00354">
    <property type="entry name" value="HTH_LACI"/>
    <property type="match status" value="1"/>
</dbReference>
<evidence type="ECO:0000313" key="7">
    <source>
        <dbReference type="Proteomes" id="UP000595894"/>
    </source>
</evidence>
<dbReference type="PANTHER" id="PTHR30146">
    <property type="entry name" value="LACI-RELATED TRANSCRIPTIONAL REPRESSOR"/>
    <property type="match status" value="1"/>
</dbReference>
<evidence type="ECO:0000256" key="4">
    <source>
        <dbReference type="ARBA" id="ARBA00023163"/>
    </source>
</evidence>
<evidence type="ECO:0000256" key="3">
    <source>
        <dbReference type="ARBA" id="ARBA00023125"/>
    </source>
</evidence>
<dbReference type="InterPro" id="IPR010982">
    <property type="entry name" value="Lambda_DNA-bd_dom_sf"/>
</dbReference>
<dbReference type="PROSITE" id="PS00356">
    <property type="entry name" value="HTH_LACI_1"/>
    <property type="match status" value="1"/>
</dbReference>
<dbReference type="SUPFAM" id="SSF53822">
    <property type="entry name" value="Periplasmic binding protein-like I"/>
    <property type="match status" value="1"/>
</dbReference>
<dbReference type="KEGG" id="sari:H5J25_02220"/>
<dbReference type="GO" id="GO:0003700">
    <property type="term" value="F:DNA-binding transcription factor activity"/>
    <property type="evidence" value="ECO:0007669"/>
    <property type="project" value="TreeGrafter"/>
</dbReference>
<dbReference type="EMBL" id="CP061035">
    <property type="protein sequence ID" value="QQV77640.1"/>
    <property type="molecule type" value="Genomic_DNA"/>
</dbReference>
<keyword evidence="1" id="KW-0678">Repressor</keyword>
<dbReference type="AlphaFoldDB" id="A0A974NVH8"/>
<dbReference type="Gene3D" id="1.10.260.40">
    <property type="entry name" value="lambda repressor-like DNA-binding domains"/>
    <property type="match status" value="1"/>
</dbReference>
<dbReference type="CDD" id="cd06288">
    <property type="entry name" value="PBP1_sucrose_transcription_regulator"/>
    <property type="match status" value="1"/>
</dbReference>
<evidence type="ECO:0000313" key="6">
    <source>
        <dbReference type="EMBL" id="QQV77640.1"/>
    </source>
</evidence>
<keyword evidence="7" id="KW-1185">Reference proteome</keyword>
<dbReference type="GO" id="GO:0000976">
    <property type="term" value="F:transcription cis-regulatory region binding"/>
    <property type="evidence" value="ECO:0007669"/>
    <property type="project" value="TreeGrafter"/>
</dbReference>
<dbReference type="InterPro" id="IPR000843">
    <property type="entry name" value="HTH_LacI"/>
</dbReference>
<keyword evidence="3 6" id="KW-0238">DNA-binding</keyword>
<proteinExistence type="predicted"/>
<dbReference type="Pfam" id="PF00532">
    <property type="entry name" value="Peripla_BP_1"/>
    <property type="match status" value="1"/>
</dbReference>
<dbReference type="CDD" id="cd01392">
    <property type="entry name" value="HTH_LacI"/>
    <property type="match status" value="1"/>
</dbReference>
<dbReference type="RefSeq" id="WP_202094317.1">
    <property type="nucleotide sequence ID" value="NZ_CP061035.1"/>
</dbReference>
<evidence type="ECO:0000259" key="5">
    <source>
        <dbReference type="PROSITE" id="PS50932"/>
    </source>
</evidence>
<dbReference type="PRINTS" id="PR00036">
    <property type="entry name" value="HTHLACI"/>
</dbReference>
<feature type="domain" description="HTH lacI-type" evidence="5">
    <location>
        <begin position="2"/>
        <end position="56"/>
    </location>
</feature>
<dbReference type="InterPro" id="IPR028082">
    <property type="entry name" value="Peripla_BP_I"/>
</dbReference>